<dbReference type="InterPro" id="IPR045851">
    <property type="entry name" value="AMP-bd_C_sf"/>
</dbReference>
<sequence>MARIAVLRSALLNGGRRRELASCWRQHKRHQNTAAKSAAIKSDRILESPFPAQAQFSELNLTDFVWKDVNQWLSKPAVTCGSSGRSYTYGETRAFCRRFANALLGEVGLRQGEVLGLLLPNIPEYAIAIHGAVEAGIVVTFANPLYTPEEIRRQFTNAGVRVSVTIPQLLPIMTEVGPTLPDYKCTIVIGEDAHSADRTVLSFRQLLIESLPADIPRASPDDVALLPYSSGTTGLPKGVKLSHRNLVFNLQQVLHPDIVLHVPTTEETQEVVLSVLPFFHIYGFNGILNTSLFYGLHVVSIPKFTPEDYIACVAKFKPTILFVVPSLLLFLASHPTVTKEHLSSIEKVICGAAPATKNLIDKFKAKVDRDIQFSQGYGMTETSPVTLFVPRDVPLSKMGSCGQLIPHTQAKVVDLTTGQSLGSHQSGELWVRGPQVMQGYLNNDEATQETIDSEGWLHTGDVAYYDDDEYFYIVDRTKELIKVKGNQVSPTELESIVLQIPGVADVAVVGIPDALAGELPRAFVVRHPDAQNLTEDQVQQYVEPKVASYKKLAGGVKFIDIIPRNPAGKVLRNELKVLGEKSPIQ</sequence>
<evidence type="ECO:0000256" key="8">
    <source>
        <dbReference type="ARBA" id="ARBA00023033"/>
    </source>
</evidence>
<dbReference type="GO" id="GO:0005777">
    <property type="term" value="C:peroxisome"/>
    <property type="evidence" value="ECO:0007669"/>
    <property type="project" value="UniProtKB-SubCell"/>
</dbReference>
<dbReference type="GO" id="GO:0046949">
    <property type="term" value="P:fatty-acyl-CoA biosynthetic process"/>
    <property type="evidence" value="ECO:0007669"/>
    <property type="project" value="TreeGrafter"/>
</dbReference>
<dbReference type="OrthoDB" id="10253869at2759"/>
<dbReference type="Pfam" id="PF00501">
    <property type="entry name" value="AMP-binding"/>
    <property type="match status" value="1"/>
</dbReference>
<dbReference type="GO" id="GO:0004467">
    <property type="term" value="F:long-chain fatty acid-CoA ligase activity"/>
    <property type="evidence" value="ECO:0007669"/>
    <property type="project" value="TreeGrafter"/>
</dbReference>
<dbReference type="CDD" id="cd05911">
    <property type="entry name" value="Firefly_Luc_like"/>
    <property type="match status" value="1"/>
</dbReference>
<evidence type="ECO:0000259" key="14">
    <source>
        <dbReference type="Pfam" id="PF13193"/>
    </source>
</evidence>
<keyword evidence="6" id="KW-0067">ATP-binding</keyword>
<dbReference type="SUPFAM" id="SSF56801">
    <property type="entry name" value="Acetyl-CoA synthetase-like"/>
    <property type="match status" value="1"/>
</dbReference>
<dbReference type="PANTHER" id="PTHR24096:SF394">
    <property type="entry name" value="LUCIFERIN 4-MONOOXYGENASE"/>
    <property type="match status" value="1"/>
</dbReference>
<dbReference type="EC" id="1.13.12.7" evidence="3"/>
<feature type="domain" description="AMP-dependent synthetase/ligase" evidence="13">
    <location>
        <begin position="67"/>
        <end position="441"/>
    </location>
</feature>
<evidence type="ECO:0000256" key="11">
    <source>
        <dbReference type="ARBA" id="ARBA00023262"/>
    </source>
</evidence>
<evidence type="ECO:0000256" key="10">
    <source>
        <dbReference type="ARBA" id="ARBA00023223"/>
    </source>
</evidence>
<proteinExistence type="inferred from homology"/>
<dbReference type="GO" id="GO:0004497">
    <property type="term" value="F:monooxygenase activity"/>
    <property type="evidence" value="ECO:0007669"/>
    <property type="project" value="UniProtKB-KW"/>
</dbReference>
<dbReference type="Proteomes" id="UP000235965">
    <property type="component" value="Unassembled WGS sequence"/>
</dbReference>
<dbReference type="InterPro" id="IPR000873">
    <property type="entry name" value="AMP-dep_synth/lig_dom"/>
</dbReference>
<evidence type="ECO:0000256" key="4">
    <source>
        <dbReference type="ARBA" id="ARBA00019043"/>
    </source>
</evidence>
<evidence type="ECO:0000256" key="5">
    <source>
        <dbReference type="ARBA" id="ARBA00022741"/>
    </source>
</evidence>
<dbReference type="PANTHER" id="PTHR24096">
    <property type="entry name" value="LONG-CHAIN-FATTY-ACID--COA LIGASE"/>
    <property type="match status" value="1"/>
</dbReference>
<keyword evidence="16" id="KW-1185">Reference proteome</keyword>
<evidence type="ECO:0000256" key="2">
    <source>
        <dbReference type="ARBA" id="ARBA00006432"/>
    </source>
</evidence>
<name>A0A2J7RA00_9NEOP</name>
<dbReference type="InterPro" id="IPR042099">
    <property type="entry name" value="ANL_N_sf"/>
</dbReference>
<keyword evidence="5" id="KW-0547">Nucleotide-binding</keyword>
<comment type="catalytic activity">
    <reaction evidence="12">
        <text>firefly D-luciferin + ATP + O2 = firefly oxyluciferin + hnu + AMP + CO2 + diphosphate</text>
        <dbReference type="Rhea" id="RHEA:10732"/>
        <dbReference type="ChEBI" id="CHEBI:15379"/>
        <dbReference type="ChEBI" id="CHEBI:16526"/>
        <dbReference type="ChEBI" id="CHEBI:16792"/>
        <dbReference type="ChEBI" id="CHEBI:30212"/>
        <dbReference type="ChEBI" id="CHEBI:30616"/>
        <dbReference type="ChEBI" id="CHEBI:33019"/>
        <dbReference type="ChEBI" id="CHEBI:58038"/>
        <dbReference type="ChEBI" id="CHEBI:456215"/>
        <dbReference type="EC" id="1.13.12.7"/>
    </reaction>
</comment>
<reference evidence="15 16" key="1">
    <citation type="submission" date="2017-12" db="EMBL/GenBank/DDBJ databases">
        <title>Hemimetabolous genomes reveal molecular basis of termite eusociality.</title>
        <authorList>
            <person name="Harrison M.C."/>
            <person name="Jongepier E."/>
            <person name="Robertson H.M."/>
            <person name="Arning N."/>
            <person name="Bitard-Feildel T."/>
            <person name="Chao H."/>
            <person name="Childers C.P."/>
            <person name="Dinh H."/>
            <person name="Doddapaneni H."/>
            <person name="Dugan S."/>
            <person name="Gowin J."/>
            <person name="Greiner C."/>
            <person name="Han Y."/>
            <person name="Hu H."/>
            <person name="Hughes D.S.T."/>
            <person name="Huylmans A.-K."/>
            <person name="Kemena C."/>
            <person name="Kremer L.P.M."/>
            <person name="Lee S.L."/>
            <person name="Lopez-Ezquerra A."/>
            <person name="Mallet L."/>
            <person name="Monroy-Kuhn J.M."/>
            <person name="Moser A."/>
            <person name="Murali S.C."/>
            <person name="Muzny D.M."/>
            <person name="Otani S."/>
            <person name="Piulachs M.-D."/>
            <person name="Poelchau M."/>
            <person name="Qu J."/>
            <person name="Schaub F."/>
            <person name="Wada-Katsumata A."/>
            <person name="Worley K.C."/>
            <person name="Xie Q."/>
            <person name="Ylla G."/>
            <person name="Poulsen M."/>
            <person name="Gibbs R.A."/>
            <person name="Schal C."/>
            <person name="Richards S."/>
            <person name="Belles X."/>
            <person name="Korb J."/>
            <person name="Bornberg-Bauer E."/>
        </authorList>
    </citation>
    <scope>NUCLEOTIDE SEQUENCE [LARGE SCALE GENOMIC DNA]</scope>
    <source>
        <tissue evidence="15">Whole body</tissue>
    </source>
</reference>
<evidence type="ECO:0000259" key="13">
    <source>
        <dbReference type="Pfam" id="PF00501"/>
    </source>
</evidence>
<dbReference type="Gene3D" id="3.40.50.12780">
    <property type="entry name" value="N-terminal domain of ligase-like"/>
    <property type="match status" value="1"/>
</dbReference>
<comment type="caution">
    <text evidence="15">The sequence shown here is derived from an EMBL/GenBank/DDBJ whole genome shotgun (WGS) entry which is preliminary data.</text>
</comment>
<protein>
    <recommendedName>
        <fullName evidence="4">Luciferin 4-monooxygenase</fullName>
        <ecNumber evidence="3">1.13.12.7</ecNumber>
    </recommendedName>
</protein>
<evidence type="ECO:0000256" key="6">
    <source>
        <dbReference type="ARBA" id="ARBA00022840"/>
    </source>
</evidence>
<accession>A0A2J7RA00</accession>
<dbReference type="Pfam" id="PF13193">
    <property type="entry name" value="AMP-binding_C"/>
    <property type="match status" value="1"/>
</dbReference>
<keyword evidence="10" id="KW-0455">Luminescence</keyword>
<evidence type="ECO:0000313" key="15">
    <source>
        <dbReference type="EMBL" id="PNF37654.1"/>
    </source>
</evidence>
<dbReference type="AlphaFoldDB" id="A0A2J7RA00"/>
<keyword evidence="15" id="KW-0436">Ligase</keyword>
<keyword evidence="9" id="KW-0576">Peroxisome</keyword>
<evidence type="ECO:0000256" key="12">
    <source>
        <dbReference type="ARBA" id="ARBA00048497"/>
    </source>
</evidence>
<evidence type="ECO:0000256" key="9">
    <source>
        <dbReference type="ARBA" id="ARBA00023140"/>
    </source>
</evidence>
<organism evidence="15 16">
    <name type="scientific">Cryptotermes secundus</name>
    <dbReference type="NCBI Taxonomy" id="105785"/>
    <lineage>
        <taxon>Eukaryota</taxon>
        <taxon>Metazoa</taxon>
        <taxon>Ecdysozoa</taxon>
        <taxon>Arthropoda</taxon>
        <taxon>Hexapoda</taxon>
        <taxon>Insecta</taxon>
        <taxon>Pterygota</taxon>
        <taxon>Neoptera</taxon>
        <taxon>Polyneoptera</taxon>
        <taxon>Dictyoptera</taxon>
        <taxon>Blattodea</taxon>
        <taxon>Blattoidea</taxon>
        <taxon>Termitoidae</taxon>
        <taxon>Kalotermitidae</taxon>
        <taxon>Cryptotermitinae</taxon>
        <taxon>Cryptotermes</taxon>
    </lineage>
</organism>
<dbReference type="STRING" id="105785.A0A2J7RA00"/>
<dbReference type="Gene3D" id="3.30.300.30">
    <property type="match status" value="1"/>
</dbReference>
<dbReference type="PROSITE" id="PS00455">
    <property type="entry name" value="AMP_BINDING"/>
    <property type="match status" value="1"/>
</dbReference>
<dbReference type="EMBL" id="NEVH01006580">
    <property type="protein sequence ID" value="PNF37654.1"/>
    <property type="molecule type" value="Genomic_DNA"/>
</dbReference>
<gene>
    <name evidence="15" type="ORF">B7P43_G12009</name>
</gene>
<feature type="domain" description="AMP-binding enzyme C-terminal" evidence="14">
    <location>
        <begin position="492"/>
        <end position="569"/>
    </location>
</feature>
<comment type="subcellular location">
    <subcellularLocation>
        <location evidence="1">Peroxisome</location>
    </subcellularLocation>
</comment>
<dbReference type="GO" id="GO:0005524">
    <property type="term" value="F:ATP binding"/>
    <property type="evidence" value="ECO:0007669"/>
    <property type="project" value="UniProtKB-KW"/>
</dbReference>
<comment type="similarity">
    <text evidence="2">Belongs to the ATP-dependent AMP-binding enzyme family.</text>
</comment>
<dbReference type="GO" id="GO:0008218">
    <property type="term" value="P:bioluminescence"/>
    <property type="evidence" value="ECO:0007669"/>
    <property type="project" value="UniProtKB-KW"/>
</dbReference>
<dbReference type="FunFam" id="3.40.50.12780:FF:000003">
    <property type="entry name" value="Long-chain-fatty-acid--CoA ligase FadD"/>
    <property type="match status" value="1"/>
</dbReference>
<dbReference type="InParanoid" id="A0A2J7RA00"/>
<dbReference type="InterPro" id="IPR020845">
    <property type="entry name" value="AMP-binding_CS"/>
</dbReference>
<evidence type="ECO:0000256" key="3">
    <source>
        <dbReference type="ARBA" id="ARBA00012532"/>
    </source>
</evidence>
<dbReference type="InterPro" id="IPR025110">
    <property type="entry name" value="AMP-bd_C"/>
</dbReference>
<keyword evidence="7" id="KW-0560">Oxidoreductase</keyword>
<evidence type="ECO:0000256" key="1">
    <source>
        <dbReference type="ARBA" id="ARBA00004275"/>
    </source>
</evidence>
<dbReference type="FunFam" id="3.30.300.30:FF:000007">
    <property type="entry name" value="4-coumarate--CoA ligase 2"/>
    <property type="match status" value="1"/>
</dbReference>
<keyword evidence="11" id="KW-0599">Photoprotein</keyword>
<evidence type="ECO:0000256" key="7">
    <source>
        <dbReference type="ARBA" id="ARBA00023002"/>
    </source>
</evidence>
<evidence type="ECO:0000313" key="16">
    <source>
        <dbReference type="Proteomes" id="UP000235965"/>
    </source>
</evidence>
<keyword evidence="8" id="KW-0503">Monooxygenase</keyword>